<feature type="region of interest" description="Disordered" evidence="2">
    <location>
        <begin position="258"/>
        <end position="282"/>
    </location>
</feature>
<keyword evidence="1" id="KW-0342">GTP-binding</keyword>
<dbReference type="InterPro" id="IPR046707">
    <property type="entry name" value="DUF6780"/>
</dbReference>
<organism evidence="4 5">
    <name type="scientific">Amylocarpus encephaloides</name>
    <dbReference type="NCBI Taxonomy" id="45428"/>
    <lineage>
        <taxon>Eukaryota</taxon>
        <taxon>Fungi</taxon>
        <taxon>Dikarya</taxon>
        <taxon>Ascomycota</taxon>
        <taxon>Pezizomycotina</taxon>
        <taxon>Leotiomycetes</taxon>
        <taxon>Helotiales</taxon>
        <taxon>Helotiales incertae sedis</taxon>
        <taxon>Amylocarpus</taxon>
    </lineage>
</organism>
<comment type="caution">
    <text evidence="4">The sequence shown here is derived from an EMBL/GenBank/DDBJ whole genome shotgun (WGS) entry which is preliminary data.</text>
</comment>
<dbReference type="EMBL" id="MU251667">
    <property type="protein sequence ID" value="KAG9230493.1"/>
    <property type="molecule type" value="Genomic_DNA"/>
</dbReference>
<dbReference type="SUPFAM" id="SSF52540">
    <property type="entry name" value="P-loop containing nucleoside triphosphate hydrolases"/>
    <property type="match status" value="1"/>
</dbReference>
<feature type="compositionally biased region" description="Basic and acidic residues" evidence="2">
    <location>
        <begin position="82"/>
        <end position="94"/>
    </location>
</feature>
<dbReference type="PROSITE" id="PS51719">
    <property type="entry name" value="G_SEPTIN"/>
    <property type="match status" value="1"/>
</dbReference>
<dbReference type="InterPro" id="IPR027417">
    <property type="entry name" value="P-loop_NTPase"/>
</dbReference>
<dbReference type="InterPro" id="IPR025662">
    <property type="entry name" value="Sigma_54_int_dom_ATP-bd_1"/>
</dbReference>
<dbReference type="OrthoDB" id="4150765at2759"/>
<keyword evidence="1" id="KW-0547">Nucleotide-binding</keyword>
<dbReference type="InterPro" id="IPR030379">
    <property type="entry name" value="G_SEPTIN_dom"/>
</dbReference>
<comment type="similarity">
    <text evidence="1">Belongs to the TRAFAC class TrmE-Era-EngA-EngB-Septin-like GTPase superfamily. Septin GTPase family.</text>
</comment>
<gene>
    <name evidence="4" type="ORF">BJ875DRAFT_472043</name>
</gene>
<evidence type="ECO:0000313" key="4">
    <source>
        <dbReference type="EMBL" id="KAG9230493.1"/>
    </source>
</evidence>
<dbReference type="PROSITE" id="PS00675">
    <property type="entry name" value="SIGMA54_INTERACT_1"/>
    <property type="match status" value="1"/>
</dbReference>
<evidence type="ECO:0000256" key="1">
    <source>
        <dbReference type="RuleBase" id="RU004560"/>
    </source>
</evidence>
<protein>
    <submittedName>
        <fullName evidence="4">Septin-domain-containing protein</fullName>
    </submittedName>
</protein>
<dbReference type="Pfam" id="PF00735">
    <property type="entry name" value="Septin"/>
    <property type="match status" value="1"/>
</dbReference>
<keyword evidence="5" id="KW-1185">Reference proteome</keyword>
<reference evidence="4" key="1">
    <citation type="journal article" date="2021" name="IMA Fungus">
        <title>Genomic characterization of three marine fungi, including Emericellopsis atlantica sp. nov. with signatures of a generalist lifestyle and marine biomass degradation.</title>
        <authorList>
            <person name="Hagestad O.C."/>
            <person name="Hou L."/>
            <person name="Andersen J.H."/>
            <person name="Hansen E.H."/>
            <person name="Altermark B."/>
            <person name="Li C."/>
            <person name="Kuhnert E."/>
            <person name="Cox R.J."/>
            <person name="Crous P.W."/>
            <person name="Spatafora J.W."/>
            <person name="Lail K."/>
            <person name="Amirebrahimi M."/>
            <person name="Lipzen A."/>
            <person name="Pangilinan J."/>
            <person name="Andreopoulos W."/>
            <person name="Hayes R.D."/>
            <person name="Ng V."/>
            <person name="Grigoriev I.V."/>
            <person name="Jackson S.A."/>
            <person name="Sutton T.D.S."/>
            <person name="Dobson A.D.W."/>
            <person name="Rama T."/>
        </authorList>
    </citation>
    <scope>NUCLEOTIDE SEQUENCE</scope>
    <source>
        <strain evidence="4">TRa018bII</strain>
    </source>
</reference>
<evidence type="ECO:0000256" key="2">
    <source>
        <dbReference type="SAM" id="MobiDB-lite"/>
    </source>
</evidence>
<proteinExistence type="inferred from homology"/>
<accession>A0A9P7YCI7</accession>
<name>A0A9P7YCI7_9HELO</name>
<sequence>MRPLPGEDAYNGRSRSTSFADNDITPLAGRSQPPQMTYFLADEKSIESPHSPPSPSSLFSKYRESRKISSLGLDQDSDDQDEVRKARHNWEKNPKAPASKSPEEDLTDSTTPLFGSSAEISMNVSPSHQPRASQATISRPYTPLSYNSPAPGSLMGSPDSRRNSDVGSYLDDVASQAMVSSGDDQAQDAGPQLMDSGSAPQLIMPSIKMPSRRPFTERGKNMGRLKVMIAGDSGVGKTSLIKAIVQTCEDIVHVDPINTTPLSTAQPSRKSSLTKSRSGSADIQTTSQIAEVYASTRPYPAWWSDLEESQILRRRKSLGDSILERNLCFVDTPGYGNKTSCMECITPVLEYVESQLKKATSLEHMRESEIISLLGGEGGSQVDLVLYVIQHQVKHVDIEYLRRLSQLTNVVPVVAQADRLTQEALSSLKDNIRGALHDANIKPFNFAVSNEGISSSKVSPFAVSTTPSKDHENMDASLLMSPDYVSPLLPSELSILVSKIFESSNVSWLRHSAAKKFIQWRKSTSPLSRPLALYQPLRSSSISSSQMMTEPVVATTSYTLARITDHTQREERIAQVRLANWAADLQRSLQNERARFDALARNERAVWLTERLGECVQDGSIIPLSEARKQDDGYSSALVKRCLYAGDIHNGLGGIDRRDPLGLLQMSAEMRRTSWAVAKLLSGVGILGGLSFWVAKTWQGTEGQLTIWGMGVRDWADLGVANWT</sequence>
<evidence type="ECO:0000313" key="5">
    <source>
        <dbReference type="Proteomes" id="UP000824998"/>
    </source>
</evidence>
<dbReference type="GO" id="GO:0005525">
    <property type="term" value="F:GTP binding"/>
    <property type="evidence" value="ECO:0007669"/>
    <property type="project" value="UniProtKB-KW"/>
</dbReference>
<dbReference type="Gene3D" id="3.40.50.300">
    <property type="entry name" value="P-loop containing nucleotide triphosphate hydrolases"/>
    <property type="match status" value="1"/>
</dbReference>
<feature type="region of interest" description="Disordered" evidence="2">
    <location>
        <begin position="179"/>
        <end position="199"/>
    </location>
</feature>
<dbReference type="Proteomes" id="UP000824998">
    <property type="component" value="Unassembled WGS sequence"/>
</dbReference>
<feature type="compositionally biased region" description="Polar residues" evidence="2">
    <location>
        <begin position="108"/>
        <end position="150"/>
    </location>
</feature>
<feature type="domain" description="Septin-type G" evidence="3">
    <location>
        <begin position="221"/>
        <end position="527"/>
    </location>
</feature>
<dbReference type="Pfam" id="PF20571">
    <property type="entry name" value="DUF6780"/>
    <property type="match status" value="1"/>
</dbReference>
<evidence type="ECO:0000259" key="3">
    <source>
        <dbReference type="PROSITE" id="PS51719"/>
    </source>
</evidence>
<dbReference type="PANTHER" id="PTHR18884">
    <property type="entry name" value="SEPTIN"/>
    <property type="match status" value="1"/>
</dbReference>
<feature type="region of interest" description="Disordered" evidence="2">
    <location>
        <begin position="1"/>
        <end position="167"/>
    </location>
</feature>
<dbReference type="AlphaFoldDB" id="A0A9P7YCI7"/>